<dbReference type="Gene3D" id="3.10.450.100">
    <property type="entry name" value="NTF2-like, domain 1"/>
    <property type="match status" value="1"/>
</dbReference>
<dbReference type="InterPro" id="IPR012338">
    <property type="entry name" value="Beta-lactam/transpept-like"/>
</dbReference>
<dbReference type="Gene3D" id="3.90.1310.10">
    <property type="entry name" value="Penicillin-binding protein 2a (Domain 2)"/>
    <property type="match status" value="1"/>
</dbReference>
<dbReference type="Pfam" id="PF00905">
    <property type="entry name" value="Transpeptidase"/>
    <property type="match status" value="1"/>
</dbReference>
<keyword evidence="3 4" id="KW-0472">Membrane</keyword>
<evidence type="ECO:0000259" key="5">
    <source>
        <dbReference type="Pfam" id="PF00905"/>
    </source>
</evidence>
<keyword evidence="4" id="KW-0812">Transmembrane</keyword>
<dbReference type="GO" id="GO:0005886">
    <property type="term" value="C:plasma membrane"/>
    <property type="evidence" value="ECO:0007669"/>
    <property type="project" value="TreeGrafter"/>
</dbReference>
<dbReference type="PANTHER" id="PTHR30627:SF25">
    <property type="entry name" value="PENICILLIN-BINDING PROTEIN 3"/>
    <property type="match status" value="1"/>
</dbReference>
<accession>A0A949JXV1</accession>
<feature type="domain" description="Penicillin-binding protein dimerisation" evidence="6">
    <location>
        <begin position="169"/>
        <end position="336"/>
    </location>
</feature>
<dbReference type="AlphaFoldDB" id="A0A949JXV1"/>
<comment type="caution">
    <text evidence="8">The sequence shown here is derived from an EMBL/GenBank/DDBJ whole genome shotgun (WGS) entry which is preliminary data.</text>
</comment>
<gene>
    <name evidence="8" type="ORF">KTH89_01575</name>
</gene>
<evidence type="ECO:0000256" key="1">
    <source>
        <dbReference type="ARBA" id="ARBA00004370"/>
    </source>
</evidence>
<dbReference type="GO" id="GO:0071972">
    <property type="term" value="F:peptidoglycan L,D-transpeptidase activity"/>
    <property type="evidence" value="ECO:0007669"/>
    <property type="project" value="TreeGrafter"/>
</dbReference>
<feature type="domain" description="NTF2-like N-terminal transpeptidase" evidence="7">
    <location>
        <begin position="46"/>
        <end position="160"/>
    </location>
</feature>
<dbReference type="InterPro" id="IPR007887">
    <property type="entry name" value="MecA_N"/>
</dbReference>
<dbReference type="PANTHER" id="PTHR30627">
    <property type="entry name" value="PEPTIDOGLYCAN D,D-TRANSPEPTIDASE"/>
    <property type="match status" value="1"/>
</dbReference>
<dbReference type="InterPro" id="IPR050515">
    <property type="entry name" value="Beta-lactam/transpept"/>
</dbReference>
<evidence type="ECO:0000256" key="4">
    <source>
        <dbReference type="SAM" id="Phobius"/>
    </source>
</evidence>
<dbReference type="InterPro" id="IPR032710">
    <property type="entry name" value="NTF2-like_dom_sf"/>
</dbReference>
<dbReference type="Gene3D" id="3.40.710.10">
    <property type="entry name" value="DD-peptidase/beta-lactamase superfamily"/>
    <property type="match status" value="1"/>
</dbReference>
<dbReference type="GO" id="GO:0046677">
    <property type="term" value="P:response to antibiotic"/>
    <property type="evidence" value="ECO:0007669"/>
    <property type="project" value="InterPro"/>
</dbReference>
<evidence type="ECO:0000259" key="6">
    <source>
        <dbReference type="Pfam" id="PF03717"/>
    </source>
</evidence>
<evidence type="ECO:0000259" key="7">
    <source>
        <dbReference type="Pfam" id="PF05223"/>
    </source>
</evidence>
<keyword evidence="4" id="KW-1133">Transmembrane helix</keyword>
<comment type="subcellular location">
    <subcellularLocation>
        <location evidence="1">Membrane</location>
    </subcellularLocation>
</comment>
<sequence>MARYRRKRRRKNRVGLLIGIIIGILVVVGIVVGIILFLKSKDKGPTPEEVLTQYMSDINTGNYEDMYQLLCDETRQRVTKDDFIARNQNIYEGVEASDVSIQITNVEEQKDTVAINYDTTMETVAGTLQFSNTATLIRNEEKQYQIDWYSQMIFPQLQEDYKVKVNTATKSERGNIFDRNGMALAEKGTASSIGIVPGKLAEPRDETIASIANLLEMDAEKIEKALSAGWVKDDSFVPIRTVSKDADELKVQLLEIPGIKISDTSERVYPLKEAAAHLTGYVQNVTAEDLEKLEGKGYNANSVLGKSGLEKIYEDQLRGIDGCEINIVNADGDQVVNLLTRDAKMGEDVKLTIDYRLQKALYEALGEDSGCAVAMNPKTGEVLALVSTPAFDPNDFVMGMTNSKWTSLNEDPAQPLYNRFRNTWCPGSSFKPVTAAIGLSTDSFTADEDFGPSGRSWQEDSSWGSYQVTTLEEYAGAANLRNALVYSDNIYFAKAALKIGKDNFSKTAKSLGFGEDIPFQYGMSNSQITSEEGFKTNIQLADSGYGQGEVLVNPLHLAAIYSAFVNQGSLISPTLEYQEDPSGSFWKEQAIPAQAADVIKEDLIQVVEDPKGTGHEARIDGRTIAGKTGTAEIKASKDDTTGTELGWFTAFTAQDSGQQLMITMMIEDVKDRGGSHYVVPKVKAAMEEAFRW</sequence>
<reference evidence="8" key="1">
    <citation type="submission" date="2021-06" db="EMBL/GenBank/DDBJ databases">
        <title>Description of novel taxa of the family Lachnospiraceae.</title>
        <authorList>
            <person name="Chaplin A.V."/>
            <person name="Sokolova S.R."/>
            <person name="Pikina A.P."/>
            <person name="Korzhanova M."/>
            <person name="Belova V."/>
            <person name="Korostin D."/>
            <person name="Efimov B.A."/>
        </authorList>
    </citation>
    <scope>NUCLEOTIDE SEQUENCE</scope>
    <source>
        <strain evidence="8">ASD5720</strain>
    </source>
</reference>
<dbReference type="SUPFAM" id="SSF56601">
    <property type="entry name" value="beta-lactamase/transpeptidase-like"/>
    <property type="match status" value="1"/>
</dbReference>
<name>A0A949JXV1_9FIRM</name>
<evidence type="ECO:0000256" key="2">
    <source>
        <dbReference type="ARBA" id="ARBA00007171"/>
    </source>
</evidence>
<dbReference type="SUPFAM" id="SSF56519">
    <property type="entry name" value="Penicillin binding protein dimerisation domain"/>
    <property type="match status" value="1"/>
</dbReference>
<dbReference type="SUPFAM" id="SSF54427">
    <property type="entry name" value="NTF2-like"/>
    <property type="match status" value="1"/>
</dbReference>
<organism evidence="8 9">
    <name type="scientific">Diplocloster agilis</name>
    <dbReference type="NCBI Taxonomy" id="2850323"/>
    <lineage>
        <taxon>Bacteria</taxon>
        <taxon>Bacillati</taxon>
        <taxon>Bacillota</taxon>
        <taxon>Clostridia</taxon>
        <taxon>Lachnospirales</taxon>
        <taxon>Lachnospiraceae</taxon>
        <taxon>Diplocloster</taxon>
    </lineage>
</organism>
<dbReference type="GO" id="GO:0008658">
    <property type="term" value="F:penicillin binding"/>
    <property type="evidence" value="ECO:0007669"/>
    <property type="project" value="InterPro"/>
</dbReference>
<evidence type="ECO:0000313" key="8">
    <source>
        <dbReference type="EMBL" id="MBU9735205.1"/>
    </source>
</evidence>
<dbReference type="EMBL" id="JAHQCW010000002">
    <property type="protein sequence ID" value="MBU9735205.1"/>
    <property type="molecule type" value="Genomic_DNA"/>
</dbReference>
<evidence type="ECO:0000313" key="9">
    <source>
        <dbReference type="Proteomes" id="UP000712157"/>
    </source>
</evidence>
<proteinExistence type="inferred from homology"/>
<dbReference type="Proteomes" id="UP000712157">
    <property type="component" value="Unassembled WGS sequence"/>
</dbReference>
<dbReference type="Pfam" id="PF05223">
    <property type="entry name" value="MecA_N"/>
    <property type="match status" value="1"/>
</dbReference>
<keyword evidence="9" id="KW-1185">Reference proteome</keyword>
<dbReference type="RefSeq" id="WP_238720363.1">
    <property type="nucleotide sequence ID" value="NZ_JAHQCW010000002.1"/>
</dbReference>
<feature type="domain" description="Penicillin-binding protein transpeptidase" evidence="5">
    <location>
        <begin position="370"/>
        <end position="687"/>
    </location>
</feature>
<dbReference type="InterPro" id="IPR036138">
    <property type="entry name" value="PBP_dimer_sf"/>
</dbReference>
<dbReference type="InterPro" id="IPR005311">
    <property type="entry name" value="PBP_dimer"/>
</dbReference>
<protein>
    <submittedName>
        <fullName evidence="8">Penicillin-binding transpeptidase domain-containing protein</fullName>
    </submittedName>
</protein>
<comment type="similarity">
    <text evidence="2">Belongs to the transpeptidase family.</text>
</comment>
<evidence type="ECO:0000256" key="3">
    <source>
        <dbReference type="ARBA" id="ARBA00023136"/>
    </source>
</evidence>
<dbReference type="Gene3D" id="3.30.1390.30">
    <property type="entry name" value="Penicillin-binding protein 2a, domain 3"/>
    <property type="match status" value="1"/>
</dbReference>
<feature type="transmembrane region" description="Helical" evidence="4">
    <location>
        <begin position="14"/>
        <end position="38"/>
    </location>
</feature>
<dbReference type="InterPro" id="IPR001460">
    <property type="entry name" value="PCN-bd_Tpept"/>
</dbReference>
<dbReference type="GO" id="GO:0071555">
    <property type="term" value="P:cell wall organization"/>
    <property type="evidence" value="ECO:0007669"/>
    <property type="project" value="TreeGrafter"/>
</dbReference>
<dbReference type="Pfam" id="PF03717">
    <property type="entry name" value="PBP_dimer"/>
    <property type="match status" value="1"/>
</dbReference>